<organism evidence="3 4">
    <name type="scientific">Caloramator quimbayensis</name>
    <dbReference type="NCBI Taxonomy" id="1147123"/>
    <lineage>
        <taxon>Bacteria</taxon>
        <taxon>Bacillati</taxon>
        <taxon>Bacillota</taxon>
        <taxon>Clostridia</taxon>
        <taxon>Eubacteriales</taxon>
        <taxon>Clostridiaceae</taxon>
        <taxon>Caloramator</taxon>
    </lineage>
</organism>
<dbReference type="Gene3D" id="3.30.70.260">
    <property type="match status" value="1"/>
</dbReference>
<evidence type="ECO:0000259" key="2">
    <source>
        <dbReference type="PROSITE" id="PS51671"/>
    </source>
</evidence>
<dbReference type="OrthoDB" id="9788773at2"/>
<dbReference type="Pfam" id="PF13291">
    <property type="entry name" value="ACT_4"/>
    <property type="match status" value="1"/>
</dbReference>
<dbReference type="InterPro" id="IPR045865">
    <property type="entry name" value="ACT-like_dom_sf"/>
</dbReference>
<reference evidence="4" key="1">
    <citation type="submission" date="2017-02" db="EMBL/GenBank/DDBJ databases">
        <authorList>
            <person name="Varghese N."/>
            <person name="Submissions S."/>
        </authorList>
    </citation>
    <scope>NUCLEOTIDE SEQUENCE [LARGE SCALE GENOMIC DNA]</scope>
    <source>
        <strain evidence="4">USBA 833</strain>
    </source>
</reference>
<proteinExistence type="inferred from homology"/>
<comment type="similarity">
    <text evidence="1">Belongs to the UPF0735 family.</text>
</comment>
<dbReference type="RefSeq" id="WP_078695301.1">
    <property type="nucleotide sequence ID" value="NZ_FUYH01000001.1"/>
</dbReference>
<dbReference type="Proteomes" id="UP000190105">
    <property type="component" value="Unassembled WGS sequence"/>
</dbReference>
<keyword evidence="4" id="KW-1185">Reference proteome</keyword>
<gene>
    <name evidence="3" type="ORF">SAMN05443428_101272</name>
</gene>
<dbReference type="PIRSF" id="PIRSF025624">
    <property type="entry name" value="ACT_PheB"/>
    <property type="match status" value="1"/>
</dbReference>
<dbReference type="CDD" id="cd04888">
    <property type="entry name" value="ACT_PheB-BS"/>
    <property type="match status" value="1"/>
</dbReference>
<dbReference type="STRING" id="1147123.SAMN05443428_101272"/>
<evidence type="ECO:0000313" key="3">
    <source>
        <dbReference type="EMBL" id="SKA76844.1"/>
    </source>
</evidence>
<dbReference type="InterPro" id="IPR008310">
    <property type="entry name" value="UPF0735_ACT_dom-cont"/>
</dbReference>
<dbReference type="NCBIfam" id="NF003361">
    <property type="entry name" value="PRK04435.1"/>
    <property type="match status" value="1"/>
</dbReference>
<accession>A0A1T4WHP8</accession>
<dbReference type="AlphaFoldDB" id="A0A1T4WHP8"/>
<dbReference type="SUPFAM" id="SSF55021">
    <property type="entry name" value="ACT-like"/>
    <property type="match status" value="1"/>
</dbReference>
<feature type="domain" description="ACT" evidence="2">
    <location>
        <begin position="69"/>
        <end position="144"/>
    </location>
</feature>
<dbReference type="InterPro" id="IPR002912">
    <property type="entry name" value="ACT_dom"/>
</dbReference>
<dbReference type="HAMAP" id="MF_00707">
    <property type="entry name" value="UPF0735"/>
    <property type="match status" value="1"/>
</dbReference>
<dbReference type="EMBL" id="FUYH01000001">
    <property type="protein sequence ID" value="SKA76844.1"/>
    <property type="molecule type" value="Genomic_DNA"/>
</dbReference>
<evidence type="ECO:0000256" key="1">
    <source>
        <dbReference type="HAMAP-Rule" id="MF_00707"/>
    </source>
</evidence>
<evidence type="ECO:0000313" key="4">
    <source>
        <dbReference type="Proteomes" id="UP000190105"/>
    </source>
</evidence>
<dbReference type="PROSITE" id="PS51671">
    <property type="entry name" value="ACT"/>
    <property type="match status" value="1"/>
</dbReference>
<protein>
    <recommendedName>
        <fullName evidence="1">UPF0735 ACT domain-containing protein SAMN05443428_101272</fullName>
    </recommendedName>
</protein>
<sequence>MVQKYYLVDERAVPEIFVKVIKVKELLRTGKAKDISDAVCQIGISRSTYYKYKDYIFSVSDGMMGHKATFSFLIHHKPGALSVILNEIAENKGNILTINQDIPINKVANVTITVDMSNMDIEIDDFIKKIKNIDYVIDVNIAAME</sequence>
<name>A0A1T4WHP8_9CLOT</name>